<dbReference type="InterPro" id="IPR036942">
    <property type="entry name" value="Beta-barrel_TonB_sf"/>
</dbReference>
<dbReference type="InterPro" id="IPR000531">
    <property type="entry name" value="Beta-barrel_TonB"/>
</dbReference>
<dbReference type="PANTHER" id="PTHR47234">
    <property type="match status" value="1"/>
</dbReference>
<protein>
    <submittedName>
        <fullName evidence="15">TonB-dependent receptor</fullName>
    </submittedName>
</protein>
<evidence type="ECO:0000256" key="1">
    <source>
        <dbReference type="ARBA" id="ARBA00004571"/>
    </source>
</evidence>
<keyword evidence="15" id="KW-0675">Receptor</keyword>
<gene>
    <name evidence="15" type="ORF">GRI39_10240</name>
</gene>
<organism evidence="15 16">
    <name type="scientific">Altericroceibacterium indicum</name>
    <dbReference type="NCBI Taxonomy" id="374177"/>
    <lineage>
        <taxon>Bacteria</taxon>
        <taxon>Pseudomonadati</taxon>
        <taxon>Pseudomonadota</taxon>
        <taxon>Alphaproteobacteria</taxon>
        <taxon>Sphingomonadales</taxon>
        <taxon>Erythrobacteraceae</taxon>
        <taxon>Altericroceibacterium</taxon>
    </lineage>
</organism>
<evidence type="ECO:0000313" key="15">
    <source>
        <dbReference type="EMBL" id="MXP26416.1"/>
    </source>
</evidence>
<evidence type="ECO:0000256" key="9">
    <source>
        <dbReference type="PROSITE-ProRule" id="PRU01360"/>
    </source>
</evidence>
<keyword evidence="6 11" id="KW-0798">TonB box</keyword>
<dbReference type="AlphaFoldDB" id="A0A845AD01"/>
<feature type="domain" description="TonB-dependent receptor plug" evidence="14">
    <location>
        <begin position="57"/>
        <end position="165"/>
    </location>
</feature>
<evidence type="ECO:0000259" key="14">
    <source>
        <dbReference type="Pfam" id="PF07715"/>
    </source>
</evidence>
<dbReference type="EMBL" id="WTYQ01000003">
    <property type="protein sequence ID" value="MXP26416.1"/>
    <property type="molecule type" value="Genomic_DNA"/>
</dbReference>
<keyword evidence="4 9" id="KW-0812">Transmembrane</keyword>
<proteinExistence type="inferred from homology"/>
<evidence type="ECO:0000256" key="10">
    <source>
        <dbReference type="PROSITE-ProRule" id="PRU10144"/>
    </source>
</evidence>
<dbReference type="SUPFAM" id="SSF56935">
    <property type="entry name" value="Porins"/>
    <property type="match status" value="1"/>
</dbReference>
<dbReference type="GO" id="GO:0009279">
    <property type="term" value="C:cell outer membrane"/>
    <property type="evidence" value="ECO:0007669"/>
    <property type="project" value="UniProtKB-SubCell"/>
</dbReference>
<evidence type="ECO:0000256" key="3">
    <source>
        <dbReference type="ARBA" id="ARBA00022452"/>
    </source>
</evidence>
<dbReference type="InterPro" id="IPR012910">
    <property type="entry name" value="Plug_dom"/>
</dbReference>
<dbReference type="InterPro" id="IPR039426">
    <property type="entry name" value="TonB-dep_rcpt-like"/>
</dbReference>
<dbReference type="Gene3D" id="2.40.170.20">
    <property type="entry name" value="TonB-dependent receptor, beta-barrel domain"/>
    <property type="match status" value="1"/>
</dbReference>
<evidence type="ECO:0000256" key="4">
    <source>
        <dbReference type="ARBA" id="ARBA00022692"/>
    </source>
</evidence>
<keyword evidence="16" id="KW-1185">Reference proteome</keyword>
<accession>A0A845AD01</accession>
<comment type="subcellular location">
    <subcellularLocation>
        <location evidence="1 9">Cell outer membrane</location>
        <topology evidence="1 9">Multi-pass membrane protein</topology>
    </subcellularLocation>
</comment>
<dbReference type="Proteomes" id="UP000460561">
    <property type="component" value="Unassembled WGS sequence"/>
</dbReference>
<name>A0A845AD01_9SPHN</name>
<feature type="signal peptide" evidence="12">
    <location>
        <begin position="1"/>
        <end position="30"/>
    </location>
</feature>
<sequence length="958" mass="102320">MLTYSKNIALRLSAAPLALGLALAAAPAFAQDQAADDNAADVIVVTGSRITNPNLVTSSPVKVLGAEELQLRQTVNAEDLVGDLPGVTTGISSAVNNGSNGTSTFNLRGLGDNRNLVLIDGNRIVPSGLSSVVDLNNIPTALIERTEVLTGGASSVYGADAVAGVLNFVMKKDFSGVQLNTSYGLTEEGDGDTFNADITMGGNFADGRGNAVVSFGYQNVKPVLMGDRSFSRETLDVDGSLVGSGTSTPTRVNLINLRDANDKKLSQFDPDTGTLVPTYNTYNFAPDNYFQTPRKRYNAYASAWYDLTDSVELYAKGMFNRTTVNLQLAPSGMFGDTWQLPLNNPFLPAGVQQQLCADNGITDCAGAIANGTEITTTINRRFVEMGARKAQYTTNMFQGWVGARGDLTDLIKFDVSASYGESEKTRTYNNWGLKSRVQQALRAVDANTCVDESNGCVPINLFGDGKAISDGTIAFINAPTIVQVKTSMSVLNATLNGDLTETGFLGATTPIGFALGGEYRKYTADQVSDSASSTQDEVLGTGAPSPSYSGEYDVWEAYAELNVPLIEDQPFINSLSAEGGIRYSHYSTSGDTWTYKGGLNWEPIDGLRFRGNYQHAVRAPNLEELFLPASTGLGSLSKDPCAGPGISATLSAICIAQGAPAAIIGNIDQPSASQINVTQGGSLSLKPEKADSYTLGMVVTPTQVPGLSFTADYYHIKITDPIEYLSTNTILNACYDPNNDGDYSDANPNAPECALIGRNPLNGSLNGGGDTPGVTLALGNQDGEIISSGIDVSVAYSRPTNFGGLNFSFNGNWTDQFLTADGVECAGKYGSTCDPMLPKFSFQFRSTVSLDNIGDFSLLWHWMDGMEYEDRAAELADPESSVLPEYMKIDSYSTFDLTYRKDVFENVTFTMGVSNLFDKKPPIVSNYIGDGTYNAGNTYPSTYDALGRRYMATLSAKF</sequence>
<dbReference type="PROSITE" id="PS52016">
    <property type="entry name" value="TONB_DEPENDENT_REC_3"/>
    <property type="match status" value="1"/>
</dbReference>
<dbReference type="PANTHER" id="PTHR47234:SF2">
    <property type="entry name" value="TONB-DEPENDENT RECEPTOR"/>
    <property type="match status" value="1"/>
</dbReference>
<comment type="caution">
    <text evidence="15">The sequence shown here is derived from an EMBL/GenBank/DDBJ whole genome shotgun (WGS) entry which is preliminary data.</text>
</comment>
<evidence type="ECO:0000256" key="11">
    <source>
        <dbReference type="RuleBase" id="RU003357"/>
    </source>
</evidence>
<evidence type="ECO:0000256" key="8">
    <source>
        <dbReference type="ARBA" id="ARBA00023237"/>
    </source>
</evidence>
<dbReference type="Pfam" id="PF07715">
    <property type="entry name" value="Plug"/>
    <property type="match status" value="1"/>
</dbReference>
<dbReference type="Pfam" id="PF00593">
    <property type="entry name" value="TonB_dep_Rec_b-barrel"/>
    <property type="match status" value="1"/>
</dbReference>
<dbReference type="OrthoDB" id="7614575at2"/>
<comment type="similarity">
    <text evidence="9 11">Belongs to the TonB-dependent receptor family.</text>
</comment>
<dbReference type="InterPro" id="IPR037066">
    <property type="entry name" value="Plug_dom_sf"/>
</dbReference>
<feature type="domain" description="TonB-dependent receptor-like beta-barrel" evidence="13">
    <location>
        <begin position="396"/>
        <end position="916"/>
    </location>
</feature>
<evidence type="ECO:0000259" key="13">
    <source>
        <dbReference type="Pfam" id="PF00593"/>
    </source>
</evidence>
<reference evidence="15 16" key="1">
    <citation type="submission" date="2019-12" db="EMBL/GenBank/DDBJ databases">
        <title>Genomic-based taxomic classification of the family Erythrobacteraceae.</title>
        <authorList>
            <person name="Xu L."/>
        </authorList>
    </citation>
    <scope>NUCLEOTIDE SEQUENCE [LARGE SCALE GENOMIC DNA]</scope>
    <source>
        <strain evidence="15 16">DSM 18604</strain>
    </source>
</reference>
<evidence type="ECO:0000256" key="2">
    <source>
        <dbReference type="ARBA" id="ARBA00022448"/>
    </source>
</evidence>
<evidence type="ECO:0000256" key="6">
    <source>
        <dbReference type="ARBA" id="ARBA00023077"/>
    </source>
</evidence>
<dbReference type="InterPro" id="IPR010917">
    <property type="entry name" value="TonB_rcpt_CS"/>
</dbReference>
<dbReference type="CDD" id="cd01347">
    <property type="entry name" value="ligand_gated_channel"/>
    <property type="match status" value="1"/>
</dbReference>
<keyword evidence="3 9" id="KW-1134">Transmembrane beta strand</keyword>
<dbReference type="PROSITE" id="PS01156">
    <property type="entry name" value="TONB_DEPENDENT_REC_2"/>
    <property type="match status" value="1"/>
</dbReference>
<keyword evidence="5 12" id="KW-0732">Signal</keyword>
<dbReference type="Gene3D" id="2.170.130.10">
    <property type="entry name" value="TonB-dependent receptor, plug domain"/>
    <property type="match status" value="1"/>
</dbReference>
<evidence type="ECO:0000313" key="16">
    <source>
        <dbReference type="Proteomes" id="UP000460561"/>
    </source>
</evidence>
<keyword evidence="2 9" id="KW-0813">Transport</keyword>
<keyword evidence="8 9" id="KW-0998">Cell outer membrane</keyword>
<feature type="chain" id="PRO_5032760395" evidence="12">
    <location>
        <begin position="31"/>
        <end position="958"/>
    </location>
</feature>
<evidence type="ECO:0000256" key="12">
    <source>
        <dbReference type="SAM" id="SignalP"/>
    </source>
</evidence>
<keyword evidence="7 9" id="KW-0472">Membrane</keyword>
<evidence type="ECO:0000256" key="7">
    <source>
        <dbReference type="ARBA" id="ARBA00023136"/>
    </source>
</evidence>
<evidence type="ECO:0000256" key="5">
    <source>
        <dbReference type="ARBA" id="ARBA00022729"/>
    </source>
</evidence>
<feature type="short sequence motif" description="TonB C-terminal box" evidence="10">
    <location>
        <begin position="941"/>
        <end position="958"/>
    </location>
</feature>